<evidence type="ECO:0000256" key="2">
    <source>
        <dbReference type="ARBA" id="ARBA00023002"/>
    </source>
</evidence>
<evidence type="ECO:0000313" key="4">
    <source>
        <dbReference type="EMBL" id="KAB7495365.1"/>
    </source>
</evidence>
<dbReference type="PANTHER" id="PTHR43899">
    <property type="entry name" value="RH59310P"/>
    <property type="match status" value="1"/>
</dbReference>
<proteinExistence type="inferred from homology"/>
<accession>A0A5N5SMQ7</accession>
<keyword evidence="5" id="KW-1185">Reference proteome</keyword>
<comment type="similarity">
    <text evidence="3">Belongs to the short-chain dehydrogenases/reductases (SDR) family.</text>
</comment>
<name>A0A5N5SMQ7_9CRUS</name>
<dbReference type="OrthoDB" id="5545019at2759"/>
<dbReference type="GO" id="GO:0016491">
    <property type="term" value="F:oxidoreductase activity"/>
    <property type="evidence" value="ECO:0007669"/>
    <property type="project" value="UniProtKB-KW"/>
</dbReference>
<dbReference type="FunFam" id="3.40.50.720:FF:000137">
    <property type="entry name" value="Hydroxysteroid (17-beta) dehydrogenase 3"/>
    <property type="match status" value="1"/>
</dbReference>
<evidence type="ECO:0000256" key="1">
    <source>
        <dbReference type="ARBA" id="ARBA00022857"/>
    </source>
</evidence>
<dbReference type="Pfam" id="PF00106">
    <property type="entry name" value="adh_short"/>
    <property type="match status" value="1"/>
</dbReference>
<dbReference type="GO" id="GO:0005783">
    <property type="term" value="C:endoplasmic reticulum"/>
    <property type="evidence" value="ECO:0007669"/>
    <property type="project" value="TreeGrafter"/>
</dbReference>
<comment type="caution">
    <text evidence="4">The sequence shown here is derived from an EMBL/GenBank/DDBJ whole genome shotgun (WGS) entry which is preliminary data.</text>
</comment>
<dbReference type="CDD" id="cd05356">
    <property type="entry name" value="17beta-HSD1_like_SDR_c"/>
    <property type="match status" value="1"/>
</dbReference>
<keyword evidence="1" id="KW-0521">NADP</keyword>
<dbReference type="InterPro" id="IPR051019">
    <property type="entry name" value="VLCFA-Steroid_DH"/>
</dbReference>
<dbReference type="PRINTS" id="PR00080">
    <property type="entry name" value="SDRFAMILY"/>
</dbReference>
<dbReference type="PANTHER" id="PTHR43899:SF9">
    <property type="entry name" value="MIP25013P-RELATED"/>
    <property type="match status" value="1"/>
</dbReference>
<dbReference type="Gene3D" id="3.40.50.720">
    <property type="entry name" value="NAD(P)-binding Rossmann-like Domain"/>
    <property type="match status" value="1"/>
</dbReference>
<gene>
    <name evidence="4" type="ORF">Anas_12146</name>
</gene>
<evidence type="ECO:0000313" key="5">
    <source>
        <dbReference type="Proteomes" id="UP000326759"/>
    </source>
</evidence>
<dbReference type="InterPro" id="IPR002347">
    <property type="entry name" value="SDR_fam"/>
</dbReference>
<dbReference type="InterPro" id="IPR036291">
    <property type="entry name" value="NAD(P)-bd_dom_sf"/>
</dbReference>
<dbReference type="SUPFAM" id="SSF51735">
    <property type="entry name" value="NAD(P)-binding Rossmann-fold domains"/>
    <property type="match status" value="1"/>
</dbReference>
<protein>
    <submittedName>
        <fullName evidence="4">Very-long-chain 3-oxoacyl-CoA reductase</fullName>
    </submittedName>
</protein>
<dbReference type="AlphaFoldDB" id="A0A5N5SMQ7"/>
<sequence>MAKKNLNVILISRSQDKLSNVSDEIASKYKVETRTIQADFTRNDIYEKIGKEIKDLDIGVLVNNVGMTYDYPKDFTKVSEKHLHDLINCNIMSATMMSKIVLEGMQRRERGLIINMSSIVHLFPSPYLLVYASLKQFLVSFSKGLAEETKANNVTVQCVIPGIVTTKFSGVRNTNLLITTPESYATTSNFFTNFVHESIVINFTSNFLRNYKLKAIKRINKMAAKQKNVQEKVTEINEVSETATSPHV</sequence>
<evidence type="ECO:0000256" key="3">
    <source>
        <dbReference type="RuleBase" id="RU000363"/>
    </source>
</evidence>
<dbReference type="EMBL" id="SEYY01022684">
    <property type="protein sequence ID" value="KAB7495365.1"/>
    <property type="molecule type" value="Genomic_DNA"/>
</dbReference>
<reference evidence="4 5" key="1">
    <citation type="journal article" date="2019" name="PLoS Biol.">
        <title>Sex chromosomes control vertical transmission of feminizing Wolbachia symbionts in an isopod.</title>
        <authorList>
            <person name="Becking T."/>
            <person name="Chebbi M.A."/>
            <person name="Giraud I."/>
            <person name="Moumen B."/>
            <person name="Laverre T."/>
            <person name="Caubet Y."/>
            <person name="Peccoud J."/>
            <person name="Gilbert C."/>
            <person name="Cordaux R."/>
        </authorList>
    </citation>
    <scope>NUCLEOTIDE SEQUENCE [LARGE SCALE GENOMIC DNA]</scope>
    <source>
        <strain evidence="4">ANa2</strain>
        <tissue evidence="4">Whole body excluding digestive tract and cuticle</tissue>
    </source>
</reference>
<dbReference type="PRINTS" id="PR00081">
    <property type="entry name" value="GDHRDH"/>
</dbReference>
<organism evidence="4 5">
    <name type="scientific">Armadillidium nasatum</name>
    <dbReference type="NCBI Taxonomy" id="96803"/>
    <lineage>
        <taxon>Eukaryota</taxon>
        <taxon>Metazoa</taxon>
        <taxon>Ecdysozoa</taxon>
        <taxon>Arthropoda</taxon>
        <taxon>Crustacea</taxon>
        <taxon>Multicrustacea</taxon>
        <taxon>Malacostraca</taxon>
        <taxon>Eumalacostraca</taxon>
        <taxon>Peracarida</taxon>
        <taxon>Isopoda</taxon>
        <taxon>Oniscidea</taxon>
        <taxon>Crinocheta</taxon>
        <taxon>Armadillidiidae</taxon>
        <taxon>Armadillidium</taxon>
    </lineage>
</organism>
<dbReference type="Proteomes" id="UP000326759">
    <property type="component" value="Unassembled WGS sequence"/>
</dbReference>
<keyword evidence="2" id="KW-0560">Oxidoreductase</keyword>
<dbReference type="PIRSF" id="PIRSF000126">
    <property type="entry name" value="11-beta-HSD1"/>
    <property type="match status" value="1"/>
</dbReference>